<comment type="caution">
    <text evidence="2">The sequence shown here is derived from an EMBL/GenBank/DDBJ whole genome shotgun (WGS) entry which is preliminary data.</text>
</comment>
<organism evidence="2">
    <name type="scientific">marine sediment metagenome</name>
    <dbReference type="NCBI Taxonomy" id="412755"/>
    <lineage>
        <taxon>unclassified sequences</taxon>
        <taxon>metagenomes</taxon>
        <taxon>ecological metagenomes</taxon>
    </lineage>
</organism>
<protein>
    <submittedName>
        <fullName evidence="2">Uncharacterized protein</fullName>
    </submittedName>
</protein>
<reference evidence="2" key="1">
    <citation type="journal article" date="2015" name="Nature">
        <title>Complex archaea that bridge the gap between prokaryotes and eukaryotes.</title>
        <authorList>
            <person name="Spang A."/>
            <person name="Saw J.H."/>
            <person name="Jorgensen S.L."/>
            <person name="Zaremba-Niedzwiedzka K."/>
            <person name="Martijn J."/>
            <person name="Lind A.E."/>
            <person name="van Eijk R."/>
            <person name="Schleper C."/>
            <person name="Guy L."/>
            <person name="Ettema T.J."/>
        </authorList>
    </citation>
    <scope>NUCLEOTIDE SEQUENCE</scope>
</reference>
<sequence length="101" mass="11745">MDREKEIYSQIEGLRSQLEKEYGEIENYKKINMSHIDSIVDCYDLIERMSEAMIPHVELTDIFEESQKFLRGEEEKGLPLPAIPFPFDSLRSLATGSKSYP</sequence>
<proteinExistence type="predicted"/>
<gene>
    <name evidence="2" type="ORF">LCGC14_3165840</name>
</gene>
<evidence type="ECO:0000256" key="1">
    <source>
        <dbReference type="SAM" id="Coils"/>
    </source>
</evidence>
<keyword evidence="1" id="KW-0175">Coiled coil</keyword>
<accession>A0A0F8WAV4</accession>
<dbReference type="AlphaFoldDB" id="A0A0F8WAV4"/>
<evidence type="ECO:0000313" key="2">
    <source>
        <dbReference type="EMBL" id="KKK45210.1"/>
    </source>
</evidence>
<feature type="coiled-coil region" evidence="1">
    <location>
        <begin position="1"/>
        <end position="31"/>
    </location>
</feature>
<dbReference type="EMBL" id="LAZR01070106">
    <property type="protein sequence ID" value="KKK45210.1"/>
    <property type="molecule type" value="Genomic_DNA"/>
</dbReference>
<name>A0A0F8WAV4_9ZZZZ</name>